<dbReference type="InterPro" id="IPR003812">
    <property type="entry name" value="Fido"/>
</dbReference>
<evidence type="ECO:0000256" key="5">
    <source>
        <dbReference type="ARBA" id="ARBA00034531"/>
    </source>
</evidence>
<evidence type="ECO:0000313" key="10">
    <source>
        <dbReference type="Proteomes" id="UP000190814"/>
    </source>
</evidence>
<proteinExistence type="predicted"/>
<dbReference type="GO" id="GO:0051302">
    <property type="term" value="P:regulation of cell division"/>
    <property type="evidence" value="ECO:0007669"/>
    <property type="project" value="TreeGrafter"/>
</dbReference>
<evidence type="ECO:0000256" key="3">
    <source>
        <dbReference type="ARBA" id="ARBA00022741"/>
    </source>
</evidence>
<keyword evidence="1" id="KW-0808">Transferase</keyword>
<evidence type="ECO:0000256" key="2">
    <source>
        <dbReference type="ARBA" id="ARBA00022695"/>
    </source>
</evidence>
<organism evidence="9 10">
    <name type="scientific">Eubacterium uniforme</name>
    <dbReference type="NCBI Taxonomy" id="39495"/>
    <lineage>
        <taxon>Bacteria</taxon>
        <taxon>Bacillati</taxon>
        <taxon>Bacillota</taxon>
        <taxon>Clostridia</taxon>
        <taxon>Eubacteriales</taxon>
        <taxon>Eubacteriaceae</taxon>
        <taxon>Eubacterium</taxon>
    </lineage>
</organism>
<dbReference type="GO" id="GO:0070733">
    <property type="term" value="F:AMPylase activity"/>
    <property type="evidence" value="ECO:0007669"/>
    <property type="project" value="UniProtKB-EC"/>
</dbReference>
<sequence length="260" mass="30805">MQDSKYCYPNSNVLINRLNIKDSDELFEAEVELTTIRLRELQNNPLKGNFDFKHLKEIHKYIFQDLYSWAGKERTVDIGKGNLFCTVPCIQDYAKAVFDKYFTQCYKNKDDFNEFIKVFADNYGDLNALHPFREGNGRSQREFARIVCLECGYDFDLSCTTYNEMLNASKLSFDNADSSEFIRIFSKAVVPLGENNNLLNRLKILSIDDLILNEDLNYEYYTDITQKEYKEYNQIYINKIDKMNQDYNEIKINHKREKTR</sequence>
<keyword evidence="4" id="KW-0067">ATP-binding</keyword>
<evidence type="ECO:0000259" key="8">
    <source>
        <dbReference type="PROSITE" id="PS51459"/>
    </source>
</evidence>
<evidence type="ECO:0000256" key="4">
    <source>
        <dbReference type="ARBA" id="ARBA00022840"/>
    </source>
</evidence>
<evidence type="ECO:0000256" key="6">
    <source>
        <dbReference type="ARBA" id="ARBA00047939"/>
    </source>
</evidence>
<dbReference type="InterPro" id="IPR036597">
    <property type="entry name" value="Fido-like_dom_sf"/>
</dbReference>
<keyword evidence="2" id="KW-0548">Nucleotidyltransferase</keyword>
<dbReference type="Pfam" id="PF02661">
    <property type="entry name" value="Fic"/>
    <property type="match status" value="1"/>
</dbReference>
<dbReference type="AlphaFoldDB" id="A0A1T4W6S0"/>
<dbReference type="Proteomes" id="UP000190814">
    <property type="component" value="Unassembled WGS sequence"/>
</dbReference>
<gene>
    <name evidence="9" type="ORF">SAMN02745111_02438</name>
</gene>
<dbReference type="PANTHER" id="PTHR39560:SF1">
    <property type="entry name" value="PROTEIN ADENYLYLTRANSFERASE FIC-RELATED"/>
    <property type="match status" value="1"/>
</dbReference>
<accession>A0A1T4W6S0</accession>
<dbReference type="Gene3D" id="1.10.3290.10">
    <property type="entry name" value="Fido-like domain"/>
    <property type="match status" value="1"/>
</dbReference>
<dbReference type="OrthoDB" id="9813719at2"/>
<dbReference type="STRING" id="39495.SAMN02745111_02438"/>
<dbReference type="PROSITE" id="PS51459">
    <property type="entry name" value="FIDO"/>
    <property type="match status" value="1"/>
</dbReference>
<dbReference type="SUPFAM" id="SSF140931">
    <property type="entry name" value="Fic-like"/>
    <property type="match status" value="1"/>
</dbReference>
<keyword evidence="10" id="KW-1185">Reference proteome</keyword>
<dbReference type="EMBL" id="FUXZ01000027">
    <property type="protein sequence ID" value="SKA72980.1"/>
    <property type="molecule type" value="Genomic_DNA"/>
</dbReference>
<comment type="catalytic activity">
    <reaction evidence="6">
        <text>L-threonyl-[protein] + ATP = 3-O-(5'-adenylyl)-L-threonyl-[protein] + diphosphate</text>
        <dbReference type="Rhea" id="RHEA:54292"/>
        <dbReference type="Rhea" id="RHEA-COMP:11060"/>
        <dbReference type="Rhea" id="RHEA-COMP:13847"/>
        <dbReference type="ChEBI" id="CHEBI:30013"/>
        <dbReference type="ChEBI" id="CHEBI:30616"/>
        <dbReference type="ChEBI" id="CHEBI:33019"/>
        <dbReference type="ChEBI" id="CHEBI:138113"/>
        <dbReference type="EC" id="2.7.7.108"/>
    </reaction>
</comment>
<feature type="domain" description="Fido" evidence="8">
    <location>
        <begin position="50"/>
        <end position="187"/>
    </location>
</feature>
<dbReference type="PANTHER" id="PTHR39560">
    <property type="entry name" value="PROTEIN ADENYLYLTRANSFERASE FIC-RELATED"/>
    <property type="match status" value="1"/>
</dbReference>
<keyword evidence="3" id="KW-0547">Nucleotide-binding</keyword>
<dbReference type="EC" id="2.7.7.108" evidence="5"/>
<name>A0A1T4W6S0_9FIRM</name>
<evidence type="ECO:0000256" key="1">
    <source>
        <dbReference type="ARBA" id="ARBA00022679"/>
    </source>
</evidence>
<evidence type="ECO:0000313" key="9">
    <source>
        <dbReference type="EMBL" id="SKA72980.1"/>
    </source>
</evidence>
<dbReference type="GO" id="GO:0005524">
    <property type="term" value="F:ATP binding"/>
    <property type="evidence" value="ECO:0007669"/>
    <property type="project" value="UniProtKB-KW"/>
</dbReference>
<protein>
    <recommendedName>
        <fullName evidence="5">protein adenylyltransferase</fullName>
        <ecNumber evidence="5">2.7.7.108</ecNumber>
    </recommendedName>
</protein>
<reference evidence="9 10" key="1">
    <citation type="submission" date="2017-02" db="EMBL/GenBank/DDBJ databases">
        <authorList>
            <person name="Peterson S.W."/>
        </authorList>
    </citation>
    <scope>NUCLEOTIDE SEQUENCE [LARGE SCALE GENOMIC DNA]</scope>
    <source>
        <strain evidence="9 10">ATCC 35992</strain>
    </source>
</reference>
<comment type="catalytic activity">
    <reaction evidence="7">
        <text>L-tyrosyl-[protein] + ATP = O-(5'-adenylyl)-L-tyrosyl-[protein] + diphosphate</text>
        <dbReference type="Rhea" id="RHEA:54288"/>
        <dbReference type="Rhea" id="RHEA-COMP:10136"/>
        <dbReference type="Rhea" id="RHEA-COMP:13846"/>
        <dbReference type="ChEBI" id="CHEBI:30616"/>
        <dbReference type="ChEBI" id="CHEBI:33019"/>
        <dbReference type="ChEBI" id="CHEBI:46858"/>
        <dbReference type="ChEBI" id="CHEBI:83624"/>
        <dbReference type="EC" id="2.7.7.108"/>
    </reaction>
</comment>
<evidence type="ECO:0000256" key="7">
    <source>
        <dbReference type="ARBA" id="ARBA00048696"/>
    </source>
</evidence>
<dbReference type="RefSeq" id="WP_078767237.1">
    <property type="nucleotide sequence ID" value="NZ_FUXZ01000027.1"/>
</dbReference>